<proteinExistence type="predicted"/>
<reference evidence="1" key="1">
    <citation type="submission" date="2021-06" db="EMBL/GenBank/DDBJ databases">
        <authorList>
            <person name="Kallberg Y."/>
            <person name="Tangrot J."/>
            <person name="Rosling A."/>
        </authorList>
    </citation>
    <scope>NUCLEOTIDE SEQUENCE</scope>
    <source>
        <strain evidence="1">MA461A</strain>
    </source>
</reference>
<comment type="caution">
    <text evidence="1">The sequence shown here is derived from an EMBL/GenBank/DDBJ whole genome shotgun (WGS) entry which is preliminary data.</text>
</comment>
<sequence length="44" mass="5264">MWMLLEGKASAVEVDINQNNYMTHSFNLDRLKPILRERFKVLKN</sequence>
<protein>
    <submittedName>
        <fullName evidence="1">30371_t:CDS:1</fullName>
    </submittedName>
</protein>
<organism evidence="1 2">
    <name type="scientific">Racocetra persica</name>
    <dbReference type="NCBI Taxonomy" id="160502"/>
    <lineage>
        <taxon>Eukaryota</taxon>
        <taxon>Fungi</taxon>
        <taxon>Fungi incertae sedis</taxon>
        <taxon>Mucoromycota</taxon>
        <taxon>Glomeromycotina</taxon>
        <taxon>Glomeromycetes</taxon>
        <taxon>Diversisporales</taxon>
        <taxon>Gigasporaceae</taxon>
        <taxon>Racocetra</taxon>
    </lineage>
</organism>
<accession>A0ACA9RNV7</accession>
<name>A0ACA9RNV7_9GLOM</name>
<feature type="non-terminal residue" evidence="1">
    <location>
        <position position="44"/>
    </location>
</feature>
<evidence type="ECO:0000313" key="2">
    <source>
        <dbReference type="Proteomes" id="UP000789920"/>
    </source>
</evidence>
<keyword evidence="2" id="KW-1185">Reference proteome</keyword>
<evidence type="ECO:0000313" key="1">
    <source>
        <dbReference type="EMBL" id="CAG8802074.1"/>
    </source>
</evidence>
<dbReference type="Proteomes" id="UP000789920">
    <property type="component" value="Unassembled WGS sequence"/>
</dbReference>
<dbReference type="EMBL" id="CAJVQC010061752">
    <property type="protein sequence ID" value="CAG8802074.1"/>
    <property type="molecule type" value="Genomic_DNA"/>
</dbReference>
<gene>
    <name evidence="1" type="ORF">RPERSI_LOCUS21245</name>
</gene>